<dbReference type="Pfam" id="PF00043">
    <property type="entry name" value="GST_C"/>
    <property type="match status" value="1"/>
</dbReference>
<reference evidence="4" key="1">
    <citation type="submission" date="2016-10" db="EMBL/GenBank/DDBJ databases">
        <authorList>
            <person name="Varghese N."/>
            <person name="Submissions S."/>
        </authorList>
    </citation>
    <scope>NUCLEOTIDE SEQUENCE [LARGE SCALE GENOMIC DNA]</scope>
    <source>
        <strain evidence="4">LMG 26416</strain>
    </source>
</reference>
<dbReference type="InterPro" id="IPR040079">
    <property type="entry name" value="Glutathione_S-Trfase"/>
</dbReference>
<dbReference type="PANTHER" id="PTHR44051">
    <property type="entry name" value="GLUTATHIONE S-TRANSFERASE-RELATED"/>
    <property type="match status" value="1"/>
</dbReference>
<dbReference type="OrthoDB" id="9797500at2"/>
<name>A0A1H7G919_9BURK</name>
<feature type="domain" description="GST C-terminal" evidence="2">
    <location>
        <begin position="95"/>
        <end position="212"/>
    </location>
</feature>
<proteinExistence type="predicted"/>
<dbReference type="PANTHER" id="PTHR44051:SF2">
    <property type="entry name" value="HYPOTHETICAL GLUTATHIONE S-TRANSFERASE LIKE PROTEIN"/>
    <property type="match status" value="1"/>
</dbReference>
<evidence type="ECO:0000313" key="3">
    <source>
        <dbReference type="EMBL" id="SEK33312.1"/>
    </source>
</evidence>
<evidence type="ECO:0000259" key="2">
    <source>
        <dbReference type="PROSITE" id="PS50405"/>
    </source>
</evidence>
<evidence type="ECO:0000259" key="1">
    <source>
        <dbReference type="PROSITE" id="PS50404"/>
    </source>
</evidence>
<dbReference type="Gene3D" id="1.20.1050.130">
    <property type="match status" value="1"/>
</dbReference>
<dbReference type="SUPFAM" id="SSF47616">
    <property type="entry name" value="GST C-terminal domain-like"/>
    <property type="match status" value="1"/>
</dbReference>
<dbReference type="InterPro" id="IPR010987">
    <property type="entry name" value="Glutathione-S-Trfase_C-like"/>
</dbReference>
<dbReference type="PROSITE" id="PS50404">
    <property type="entry name" value="GST_NTER"/>
    <property type="match status" value="1"/>
</dbReference>
<dbReference type="PROSITE" id="PS50405">
    <property type="entry name" value="GST_CTER"/>
    <property type="match status" value="1"/>
</dbReference>
<dbReference type="SFLD" id="SFLDG00358">
    <property type="entry name" value="Main_(cytGST)"/>
    <property type="match status" value="1"/>
</dbReference>
<evidence type="ECO:0000313" key="4">
    <source>
        <dbReference type="Proteomes" id="UP000199120"/>
    </source>
</evidence>
<organism evidence="3 4">
    <name type="scientific">Paraburkholderia caballeronis</name>
    <dbReference type="NCBI Taxonomy" id="416943"/>
    <lineage>
        <taxon>Bacteria</taxon>
        <taxon>Pseudomonadati</taxon>
        <taxon>Pseudomonadota</taxon>
        <taxon>Betaproteobacteria</taxon>
        <taxon>Burkholderiales</taxon>
        <taxon>Burkholderiaceae</taxon>
        <taxon>Paraburkholderia</taxon>
    </lineage>
</organism>
<dbReference type="InterPro" id="IPR004046">
    <property type="entry name" value="GST_C"/>
</dbReference>
<dbReference type="InterPro" id="IPR036249">
    <property type="entry name" value="Thioredoxin-like_sf"/>
</dbReference>
<gene>
    <name evidence="3" type="ORF">SAMN05192542_101612</name>
</gene>
<dbReference type="Pfam" id="PF13409">
    <property type="entry name" value="GST_N_2"/>
    <property type="match status" value="1"/>
</dbReference>
<dbReference type="Proteomes" id="UP000199120">
    <property type="component" value="Unassembled WGS sequence"/>
</dbReference>
<protein>
    <submittedName>
        <fullName evidence="3">GST-like protein</fullName>
    </submittedName>
</protein>
<dbReference type="AlphaFoldDB" id="A0A1H7G919"/>
<accession>A0A1H7G919</accession>
<dbReference type="SUPFAM" id="SSF52833">
    <property type="entry name" value="Thioredoxin-like"/>
    <property type="match status" value="1"/>
</dbReference>
<dbReference type="SFLD" id="SFLDS00019">
    <property type="entry name" value="Glutathione_Transferase_(cytos"/>
    <property type="match status" value="1"/>
</dbReference>
<dbReference type="STRING" id="416943.SAMN05445871_5631"/>
<dbReference type="InterPro" id="IPR036282">
    <property type="entry name" value="Glutathione-S-Trfase_C_sf"/>
</dbReference>
<feature type="domain" description="GST N-terminal" evidence="1">
    <location>
        <begin position="4"/>
        <end position="90"/>
    </location>
</feature>
<sequence>METRVDVELYGAQTGNCIRAAIALEEAGVRYAVRHVDLARGEQRQASFRALNPAGKVPVLVDRNDADAPLVLSQSNAIVLYAAEQSPGSLLPADDPAQRAVAFERFFFFVTDVIAPGHAAFYLKHKRMPEAAAALESRAAHRLAEAERFLERSPFVAGDRFTIADIAAFTIVNAMSATLGEPVLPNLARWLRDVAARPAVARGYRAFATDPA</sequence>
<dbReference type="InterPro" id="IPR004045">
    <property type="entry name" value="Glutathione_S-Trfase_N"/>
</dbReference>
<dbReference type="RefSeq" id="WP_090551850.1">
    <property type="nucleotide sequence ID" value="NZ_FNSR01000003.1"/>
</dbReference>
<dbReference type="EMBL" id="FOAJ01000001">
    <property type="protein sequence ID" value="SEK33312.1"/>
    <property type="molecule type" value="Genomic_DNA"/>
</dbReference>
<keyword evidence="4" id="KW-1185">Reference proteome</keyword>